<evidence type="ECO:0000313" key="3">
    <source>
        <dbReference type="Proteomes" id="UP000267035"/>
    </source>
</evidence>
<protein>
    <submittedName>
        <fullName evidence="2">DUF4065 domain-containing protein</fullName>
    </submittedName>
</protein>
<evidence type="ECO:0000313" key="2">
    <source>
        <dbReference type="EMBL" id="RMW97809.1"/>
    </source>
</evidence>
<name>A0A3M6Q3L6_9BURK</name>
<comment type="caution">
    <text evidence="2">The sequence shown here is derived from an EMBL/GenBank/DDBJ whole genome shotgun (WGS) entry which is preliminary data.</text>
</comment>
<evidence type="ECO:0000259" key="1">
    <source>
        <dbReference type="Pfam" id="PF13274"/>
    </source>
</evidence>
<feature type="domain" description="Antitoxin SocA-like Panacea" evidence="1">
    <location>
        <begin position="1"/>
        <end position="111"/>
    </location>
</feature>
<dbReference type="InterPro" id="IPR025272">
    <property type="entry name" value="SocA_Panacea"/>
</dbReference>
<keyword evidence="3" id="KW-1185">Reference proteome</keyword>
<dbReference type="Pfam" id="PF13274">
    <property type="entry name" value="SocA_Panacea"/>
    <property type="match status" value="1"/>
</dbReference>
<reference evidence="2 3" key="1">
    <citation type="submission" date="2018-10" db="EMBL/GenBank/DDBJ databases">
        <title>Comamonadaceae CDC group NO-1 genome sequencing and assembly.</title>
        <authorList>
            <person name="Bernier A.-M."/>
            <person name="Bernard K."/>
        </authorList>
    </citation>
    <scope>NUCLEOTIDE SEQUENCE [LARGE SCALE GENOMIC DNA]</scope>
    <source>
        <strain evidence="2 3">NML161473</strain>
    </source>
</reference>
<dbReference type="EMBL" id="RDQL01000013">
    <property type="protein sequence ID" value="RMW97809.1"/>
    <property type="molecule type" value="Genomic_DNA"/>
</dbReference>
<dbReference type="AlphaFoldDB" id="A0A3M6Q3L6"/>
<proteinExistence type="predicted"/>
<dbReference type="Proteomes" id="UP000267035">
    <property type="component" value="Unassembled WGS sequence"/>
</dbReference>
<accession>A0A3M6Q3L6</accession>
<gene>
    <name evidence="2" type="ORF">EBQ25_09575</name>
</gene>
<organism evidence="2 3">
    <name type="scientific">Allofranklinella schreckenbergeri</name>
    <dbReference type="NCBI Taxonomy" id="1076744"/>
    <lineage>
        <taxon>Bacteria</taxon>
        <taxon>Pseudomonadati</taxon>
        <taxon>Pseudomonadota</taxon>
        <taxon>Betaproteobacteria</taxon>
        <taxon>Burkholderiales</taxon>
        <taxon>Comamonadaceae</taxon>
        <taxon>Allofranklinella</taxon>
    </lineage>
</organism>
<sequence>MKLMYLAERESLRLYGDPIIGDKLVSMPHGPVLSITYGLMQGEPCMPGGWDTWVADREGHDLALADPSMIRTPEQDLLELSETDLEVLTSIWQQYGHMDKWRLRDFTHQGGCPEWEDPGGSSRPIPMSRLLKHLGYSAESAQELIEHLRERERLGKAFQ</sequence>